<dbReference type="GO" id="GO:0016874">
    <property type="term" value="F:ligase activity"/>
    <property type="evidence" value="ECO:0007669"/>
    <property type="project" value="UniProtKB-KW"/>
</dbReference>
<dbReference type="AlphaFoldDB" id="A0A2A2D369"/>
<gene>
    <name evidence="2" type="ORF">CK936_21510</name>
</gene>
<dbReference type="SUPFAM" id="SSF56059">
    <property type="entry name" value="Glutathione synthetase ATP-binding domain-like"/>
    <property type="match status" value="1"/>
</dbReference>
<feature type="domain" description="MvdD-like pre-ATP grasp" evidence="1">
    <location>
        <begin position="3"/>
        <end position="118"/>
    </location>
</feature>
<protein>
    <submittedName>
        <fullName evidence="2">Alpha-L-glutamate ligase</fullName>
    </submittedName>
</protein>
<accession>A0A2A2D369</accession>
<evidence type="ECO:0000313" key="3">
    <source>
        <dbReference type="Proteomes" id="UP000218944"/>
    </source>
</evidence>
<dbReference type="Gene3D" id="3.30.470.20">
    <property type="entry name" value="ATP-grasp fold, B domain"/>
    <property type="match status" value="1"/>
</dbReference>
<sequence>MTVLVLTRPLLDGVADMVVTELTARGISVCRMDPGDFPETSTLTAEIGPGGWRGSWRGQHQDPVLEEITAVYYRRPSPFRLHPGLSHDDARWASSEARAGLGGILTSLPCIWINHPHHNAQADFAPLALATAVRCGLRVPPTLITNDPAEARTFISGLPGKTAAYKALGTTGPGSRNGEQYALWTTQVRADDITSDVARTAHLFQQWIDKQYEVRLTAVNEQMFAAEIHAGSDASRADFRRDYDSLTFRECGVPDAVRKGVRRLMEAFGLRYVALDFLVNHQAAWHLVDINPSGQYGFIPELRDPITRALADALQEGEAR</sequence>
<evidence type="ECO:0000313" key="2">
    <source>
        <dbReference type="EMBL" id="PAU46883.1"/>
    </source>
</evidence>
<dbReference type="Pfam" id="PF21068">
    <property type="entry name" value="ATPgraspMvdD"/>
    <property type="match status" value="1"/>
</dbReference>
<comment type="caution">
    <text evidence="2">The sequence shown here is derived from an EMBL/GenBank/DDBJ whole genome shotgun (WGS) entry which is preliminary data.</text>
</comment>
<dbReference type="InterPro" id="IPR026449">
    <property type="entry name" value="GRASP_SAV_5884"/>
</dbReference>
<organism evidence="2 3">
    <name type="scientific">Streptomyces albireticuli</name>
    <dbReference type="NCBI Taxonomy" id="1940"/>
    <lineage>
        <taxon>Bacteria</taxon>
        <taxon>Bacillati</taxon>
        <taxon>Actinomycetota</taxon>
        <taxon>Actinomycetes</taxon>
        <taxon>Kitasatosporales</taxon>
        <taxon>Streptomycetaceae</taxon>
        <taxon>Streptomyces</taxon>
    </lineage>
</organism>
<keyword evidence="3" id="KW-1185">Reference proteome</keyword>
<dbReference type="EMBL" id="NSJV01000413">
    <property type="protein sequence ID" value="PAU46883.1"/>
    <property type="molecule type" value="Genomic_DNA"/>
</dbReference>
<keyword evidence="2" id="KW-0436">Ligase</keyword>
<reference evidence="2 3" key="1">
    <citation type="submission" date="2017-08" db="EMBL/GenBank/DDBJ databases">
        <title>Genome sequence of Streptomyces albireticuli NRRL B-1670.</title>
        <authorList>
            <person name="Graham D.E."/>
            <person name="Mahan K.M."/>
            <person name="Klingeman D.M."/>
            <person name="Hettich R.L."/>
            <person name="Parry R.J."/>
            <person name="Spain J.C."/>
        </authorList>
    </citation>
    <scope>NUCLEOTIDE SEQUENCE [LARGE SCALE GENOMIC DNA]</scope>
    <source>
        <strain evidence="2 3">NRRL B-1670</strain>
    </source>
</reference>
<dbReference type="NCBIfam" id="TIGR04187">
    <property type="entry name" value="GRASP_SAV_5884"/>
    <property type="match status" value="1"/>
</dbReference>
<name>A0A2A2D369_9ACTN</name>
<dbReference type="RefSeq" id="WP_095582589.1">
    <property type="nucleotide sequence ID" value="NZ_JAJQQQ010000020.1"/>
</dbReference>
<evidence type="ECO:0000259" key="1">
    <source>
        <dbReference type="Pfam" id="PF21068"/>
    </source>
</evidence>
<dbReference type="InterPro" id="IPR048936">
    <property type="entry name" value="MvdD-like_ATPgrasp"/>
</dbReference>
<proteinExistence type="predicted"/>
<dbReference type="Proteomes" id="UP000218944">
    <property type="component" value="Unassembled WGS sequence"/>
</dbReference>